<keyword evidence="4" id="KW-0804">Transcription</keyword>
<evidence type="ECO:0000256" key="3">
    <source>
        <dbReference type="ARBA" id="ARBA00023125"/>
    </source>
</evidence>
<dbReference type="InterPro" id="IPR000847">
    <property type="entry name" value="LysR_HTH_N"/>
</dbReference>
<dbReference type="SUPFAM" id="SSF53850">
    <property type="entry name" value="Periplasmic binding protein-like II"/>
    <property type="match status" value="1"/>
</dbReference>
<dbReference type="InterPro" id="IPR036390">
    <property type="entry name" value="WH_DNA-bd_sf"/>
</dbReference>
<keyword evidence="7" id="KW-1185">Reference proteome</keyword>
<evidence type="ECO:0000313" key="6">
    <source>
        <dbReference type="EMBL" id="WZK88285.1"/>
    </source>
</evidence>
<dbReference type="Gene3D" id="1.10.10.10">
    <property type="entry name" value="Winged helix-like DNA-binding domain superfamily/Winged helix DNA-binding domain"/>
    <property type="match status" value="1"/>
</dbReference>
<proteinExistence type="inferred from homology"/>
<dbReference type="PANTHER" id="PTHR30427:SF1">
    <property type="entry name" value="TRANSCRIPTIONAL ACTIVATOR PROTEIN LYSR"/>
    <property type="match status" value="1"/>
</dbReference>
<comment type="similarity">
    <text evidence="1">Belongs to the LysR transcriptional regulatory family.</text>
</comment>
<evidence type="ECO:0000259" key="5">
    <source>
        <dbReference type="PROSITE" id="PS50931"/>
    </source>
</evidence>
<feature type="domain" description="HTH lysR-type" evidence="5">
    <location>
        <begin position="1"/>
        <end position="60"/>
    </location>
</feature>
<dbReference type="InterPro" id="IPR005119">
    <property type="entry name" value="LysR_subst-bd"/>
</dbReference>
<name>A0ABZ2XQB4_9RHOB</name>
<protein>
    <submittedName>
        <fullName evidence="6">LysR substrate-binding domain-containing protein</fullName>
    </submittedName>
</protein>
<dbReference type="PROSITE" id="PS50931">
    <property type="entry name" value="HTH_LYSR"/>
    <property type="match status" value="1"/>
</dbReference>
<gene>
    <name evidence="6" type="ORF">QEZ52_17025</name>
</gene>
<dbReference type="PANTHER" id="PTHR30427">
    <property type="entry name" value="TRANSCRIPTIONAL ACTIVATOR PROTEIN LYSR"/>
    <property type="match status" value="1"/>
</dbReference>
<organism evidence="6 7">
    <name type="scientific">Aliisedimentitalea scapharcae</name>
    <dbReference type="NCBI Taxonomy" id="1524259"/>
    <lineage>
        <taxon>Bacteria</taxon>
        <taxon>Pseudomonadati</taxon>
        <taxon>Pseudomonadota</taxon>
        <taxon>Alphaproteobacteria</taxon>
        <taxon>Rhodobacterales</taxon>
        <taxon>Roseobacteraceae</taxon>
        <taxon>Aliisedimentitalea</taxon>
    </lineage>
</organism>
<dbReference type="SUPFAM" id="SSF46785">
    <property type="entry name" value="Winged helix' DNA-binding domain"/>
    <property type="match status" value="1"/>
</dbReference>
<dbReference type="InterPro" id="IPR036388">
    <property type="entry name" value="WH-like_DNA-bd_sf"/>
</dbReference>
<reference evidence="6 7" key="1">
    <citation type="submission" date="2023-04" db="EMBL/GenBank/DDBJ databases">
        <title>Complete genome sequence of Alisedimentitalea scapharcae.</title>
        <authorList>
            <person name="Rong J.-C."/>
            <person name="Yi M.-L."/>
            <person name="Zhao Q."/>
        </authorList>
    </citation>
    <scope>NUCLEOTIDE SEQUENCE [LARGE SCALE GENOMIC DNA]</scope>
    <source>
        <strain evidence="6 7">KCTC 42119</strain>
    </source>
</reference>
<evidence type="ECO:0000256" key="1">
    <source>
        <dbReference type="ARBA" id="ARBA00009437"/>
    </source>
</evidence>
<dbReference type="PRINTS" id="PR00039">
    <property type="entry name" value="HTHLYSR"/>
</dbReference>
<sequence length="304" mass="33530">MNLSFRQLQAFREVMRTGSVSEAARILGRTQPAASALIANLEGELGLALFRRQRGKLVPTPEARYFLPEAEAILDRLALSTRTMREIGELSQGRLKIACMPAAAPVMMPQLVAEFLDDKPDVRVSLMMRASSVIEEWISSQQYDIGLSETPNPSGALDTEDFRLACVCALPADDPLAHKEDITAADLDGRPMAALQDGHPNLIDTQRAFAVQKARFVQRFELRNFQPAMTLVENGLCACICDPITAAGFIKARPEPRSVVFRRFTPNVELAVSILQPAHRPPSTLATSFAQCLSTELHEIQNLF</sequence>
<evidence type="ECO:0000256" key="4">
    <source>
        <dbReference type="ARBA" id="ARBA00023163"/>
    </source>
</evidence>
<evidence type="ECO:0000313" key="7">
    <source>
        <dbReference type="Proteomes" id="UP001623232"/>
    </source>
</evidence>
<accession>A0ABZ2XQB4</accession>
<dbReference type="EMBL" id="CP123584">
    <property type="protein sequence ID" value="WZK88285.1"/>
    <property type="molecule type" value="Genomic_DNA"/>
</dbReference>
<evidence type="ECO:0000256" key="2">
    <source>
        <dbReference type="ARBA" id="ARBA00023015"/>
    </source>
</evidence>
<keyword evidence="2" id="KW-0805">Transcription regulation</keyword>
<dbReference type="RefSeq" id="WP_406645671.1">
    <property type="nucleotide sequence ID" value="NZ_CP123584.1"/>
</dbReference>
<dbReference type="Pfam" id="PF00126">
    <property type="entry name" value="HTH_1"/>
    <property type="match status" value="1"/>
</dbReference>
<dbReference type="Pfam" id="PF03466">
    <property type="entry name" value="LysR_substrate"/>
    <property type="match status" value="1"/>
</dbReference>
<dbReference type="Proteomes" id="UP001623232">
    <property type="component" value="Chromosome"/>
</dbReference>
<dbReference type="Gene3D" id="3.40.190.10">
    <property type="entry name" value="Periplasmic binding protein-like II"/>
    <property type="match status" value="2"/>
</dbReference>
<keyword evidence="3" id="KW-0238">DNA-binding</keyword>